<dbReference type="InterPro" id="IPR025669">
    <property type="entry name" value="AAA_dom"/>
</dbReference>
<keyword evidence="1" id="KW-0547">Nucleotide-binding</keyword>
<dbReference type="SUPFAM" id="SSF52540">
    <property type="entry name" value="P-loop containing nucleoside triphosphate hydrolases"/>
    <property type="match status" value="1"/>
</dbReference>
<dbReference type="InterPro" id="IPR027417">
    <property type="entry name" value="P-loop_NTPase"/>
</dbReference>
<dbReference type="InterPro" id="IPR050625">
    <property type="entry name" value="ParA/MinD_ATPase"/>
</dbReference>
<evidence type="ECO:0000256" key="1">
    <source>
        <dbReference type="ARBA" id="ARBA00022741"/>
    </source>
</evidence>
<reference evidence="5 6" key="1">
    <citation type="submission" date="2023-02" db="EMBL/GenBank/DDBJ databases">
        <title>Streptomyces sp. SCA4-21 with antifungal activity against Fusarium oxysporum f. sp. cubense, Streptomyces sp. SCA2-17 with antifungal activity against Fusarium oxysporum f. sp. cubense.</title>
        <authorList>
            <person name="Qi D."/>
        </authorList>
    </citation>
    <scope>NUCLEOTIDE SEQUENCE [LARGE SCALE GENOMIC DNA]</scope>
    <source>
        <strain evidence="5 6">SCA4-21</strain>
    </source>
</reference>
<keyword evidence="2" id="KW-0067">ATP-binding</keyword>
<evidence type="ECO:0000259" key="4">
    <source>
        <dbReference type="Pfam" id="PF13614"/>
    </source>
</evidence>
<protein>
    <submittedName>
        <fullName evidence="5">AAA family ATPase</fullName>
    </submittedName>
</protein>
<dbReference type="PANTHER" id="PTHR43384:SF6">
    <property type="entry name" value="SEPTUM SITE-DETERMINING PROTEIN MIND HOMOLOG, CHLOROPLASTIC"/>
    <property type="match status" value="1"/>
</dbReference>
<evidence type="ECO:0000313" key="5">
    <source>
        <dbReference type="EMBL" id="WNE96941.1"/>
    </source>
</evidence>
<sequence length="916" mass="100508">MAGLNGLEGLTPPEHLFTWVDVDEHLTALASAGQWPSWLRAADGWWDGLELVVSSGTEAEEAKRWLDEAFGAGSTEWRDSILMLRLDDPRTADFTGMPVILSPEPENANPPRRIPLLREKHITSQLAHPLERPADDRLPADVQLVAFHSFKGGVGRTVHAVAMADAIARRGGSVLLIDADLEAPGITWMHKAQGGQLDFCYEDLLALLQGSEDGSWSAAVDIAAEYLPNQQVGRFASGGRVTVLPTSRRPQLGPPRIEPADLLAPGRPAYFLTEALAALAARAGADTVVVDLRAGASELSAPILLDPRVQRVFVTTLSHQSLAGTETLLKQLGRRAPALQGTDPASSVIITQFRQDVHESQAQEARNQLRTAVLSSLRQPDGTADMDAGSGETGEVDSGVLSQPLLSPFREELLALPSSWDAVLRVLESCNVTDALESIVPTPVTRTEPKADGPQADVDYTMLRQRLADTAQPLIYAERAGMSSASGFLVTDPLRRLLGDHRTEPPLALVVGAKGAGKTFMYAKACAARTWSEFAEQSDIKGVRLSLPVVPVLESDNLDYDDLTTQDLRESFAAIHSEAADTAGTSQEIKDRLRKGFATLDARDELSWRKLWLECLAIAAGVPMSARDDAEAALTDLGKRARAVFVIDGLEDLLQTLDSEVKHTALRVLLIDVLAWLRSLRGRPLGLVVFVRRDLVKRAVRQNSEQLLARYEPYALRWDKEEALRLALWVTAHADALPEPMPESEIAELPYDALVEALIPVWGWKMGTEKSKEARSHLWVPAALGDFRDQVQARDVVVFLAEAARQSIPQAQWEDRVLVPSAMRKALLACSRIKISAIQDESQEIGNLLSRLQQVREPVTVPFWLEEVGLEVQEADFLVDSGVFARGNDGRYWVAEIYRHGLGYGSERRAKVLWRK</sequence>
<evidence type="ECO:0000256" key="2">
    <source>
        <dbReference type="ARBA" id="ARBA00022840"/>
    </source>
</evidence>
<gene>
    <name evidence="5" type="ORF">PS467_17190</name>
</gene>
<accession>A0ABY9UXB8</accession>
<dbReference type="EMBL" id="CP117522">
    <property type="protein sequence ID" value="WNE96941.1"/>
    <property type="molecule type" value="Genomic_DNA"/>
</dbReference>
<organism evidence="5 6">
    <name type="scientific">Streptomyces luomodiensis</name>
    <dbReference type="NCBI Taxonomy" id="3026192"/>
    <lineage>
        <taxon>Bacteria</taxon>
        <taxon>Bacillati</taxon>
        <taxon>Actinomycetota</taxon>
        <taxon>Actinomycetes</taxon>
        <taxon>Kitasatosporales</taxon>
        <taxon>Streptomycetaceae</taxon>
        <taxon>Streptomyces</taxon>
    </lineage>
</organism>
<evidence type="ECO:0000256" key="3">
    <source>
        <dbReference type="SAM" id="MobiDB-lite"/>
    </source>
</evidence>
<feature type="domain" description="AAA" evidence="4">
    <location>
        <begin position="143"/>
        <end position="181"/>
    </location>
</feature>
<dbReference type="Pfam" id="PF13614">
    <property type="entry name" value="AAA_31"/>
    <property type="match status" value="1"/>
</dbReference>
<dbReference type="NCBIfam" id="NF047398">
    <property type="entry name" value="AAA_KGGVGR"/>
    <property type="match status" value="1"/>
</dbReference>
<dbReference type="Proteomes" id="UP001305606">
    <property type="component" value="Chromosome"/>
</dbReference>
<evidence type="ECO:0000313" key="6">
    <source>
        <dbReference type="Proteomes" id="UP001305606"/>
    </source>
</evidence>
<keyword evidence="6" id="KW-1185">Reference proteome</keyword>
<feature type="region of interest" description="Disordered" evidence="3">
    <location>
        <begin position="375"/>
        <end position="398"/>
    </location>
</feature>
<dbReference type="RefSeq" id="WP_311036036.1">
    <property type="nucleotide sequence ID" value="NZ_CP117522.1"/>
</dbReference>
<proteinExistence type="predicted"/>
<name>A0ABY9UXB8_9ACTN</name>
<dbReference type="Gene3D" id="3.40.50.300">
    <property type="entry name" value="P-loop containing nucleotide triphosphate hydrolases"/>
    <property type="match status" value="1"/>
</dbReference>
<dbReference type="PANTHER" id="PTHR43384">
    <property type="entry name" value="SEPTUM SITE-DETERMINING PROTEIN MIND HOMOLOG, CHLOROPLASTIC-RELATED"/>
    <property type="match status" value="1"/>
</dbReference>